<comment type="caution">
    <text evidence="1">The sequence shown here is derived from an EMBL/GenBank/DDBJ whole genome shotgun (WGS) entry which is preliminary data.</text>
</comment>
<proteinExistence type="predicted"/>
<evidence type="ECO:0000313" key="1">
    <source>
        <dbReference type="EMBL" id="GAI88723.1"/>
    </source>
</evidence>
<feature type="non-terminal residue" evidence="1">
    <location>
        <position position="1"/>
    </location>
</feature>
<reference evidence="1" key="1">
    <citation type="journal article" date="2014" name="Front. Microbiol.">
        <title>High frequency of phylogenetically diverse reductive dehalogenase-homologous genes in deep subseafloor sedimentary metagenomes.</title>
        <authorList>
            <person name="Kawai M."/>
            <person name="Futagami T."/>
            <person name="Toyoda A."/>
            <person name="Takaki Y."/>
            <person name="Nishi S."/>
            <person name="Hori S."/>
            <person name="Arai W."/>
            <person name="Tsubouchi T."/>
            <person name="Morono Y."/>
            <person name="Uchiyama I."/>
            <person name="Ito T."/>
            <person name="Fujiyama A."/>
            <person name="Inagaki F."/>
            <person name="Takami H."/>
        </authorList>
    </citation>
    <scope>NUCLEOTIDE SEQUENCE</scope>
    <source>
        <strain evidence="1">Expedition CK06-06</strain>
    </source>
</reference>
<name>X1S734_9ZZZZ</name>
<dbReference type="AlphaFoldDB" id="X1S734"/>
<sequence length="49" mass="5723">DDMNILVCDLTGKRIKDLTSDEYDEAYNDVLDDLADFNDGFKEFWSDNK</sequence>
<organism evidence="1">
    <name type="scientific">marine sediment metagenome</name>
    <dbReference type="NCBI Taxonomy" id="412755"/>
    <lineage>
        <taxon>unclassified sequences</taxon>
        <taxon>metagenomes</taxon>
        <taxon>ecological metagenomes</taxon>
    </lineage>
</organism>
<dbReference type="EMBL" id="BARW01022760">
    <property type="protein sequence ID" value="GAI88723.1"/>
    <property type="molecule type" value="Genomic_DNA"/>
</dbReference>
<gene>
    <name evidence="1" type="ORF">S12H4_37892</name>
</gene>
<accession>X1S734</accession>
<protein>
    <submittedName>
        <fullName evidence="1">Uncharacterized protein</fullName>
    </submittedName>
</protein>